<feature type="compositionally biased region" description="Basic and acidic residues" evidence="1">
    <location>
        <begin position="214"/>
        <end position="225"/>
    </location>
</feature>
<feature type="region of interest" description="Disordered" evidence="1">
    <location>
        <begin position="1"/>
        <end position="60"/>
    </location>
</feature>
<feature type="region of interest" description="Disordered" evidence="1">
    <location>
        <begin position="197"/>
        <end position="263"/>
    </location>
</feature>
<dbReference type="AlphaFoldDB" id="A0AAN6WSH3"/>
<feature type="compositionally biased region" description="Polar residues" evidence="1">
    <location>
        <begin position="10"/>
        <end position="19"/>
    </location>
</feature>
<reference evidence="2" key="1">
    <citation type="journal article" date="2023" name="Mol. Phylogenet. Evol.">
        <title>Genome-scale phylogeny and comparative genomics of the fungal order Sordariales.</title>
        <authorList>
            <person name="Hensen N."/>
            <person name="Bonometti L."/>
            <person name="Westerberg I."/>
            <person name="Brannstrom I.O."/>
            <person name="Guillou S."/>
            <person name="Cros-Aarteil S."/>
            <person name="Calhoun S."/>
            <person name="Haridas S."/>
            <person name="Kuo A."/>
            <person name="Mondo S."/>
            <person name="Pangilinan J."/>
            <person name="Riley R."/>
            <person name="LaButti K."/>
            <person name="Andreopoulos B."/>
            <person name="Lipzen A."/>
            <person name="Chen C."/>
            <person name="Yan M."/>
            <person name="Daum C."/>
            <person name="Ng V."/>
            <person name="Clum A."/>
            <person name="Steindorff A."/>
            <person name="Ohm R.A."/>
            <person name="Martin F."/>
            <person name="Silar P."/>
            <person name="Natvig D.O."/>
            <person name="Lalanne C."/>
            <person name="Gautier V."/>
            <person name="Ament-Velasquez S.L."/>
            <person name="Kruys A."/>
            <person name="Hutchinson M.I."/>
            <person name="Powell A.J."/>
            <person name="Barry K."/>
            <person name="Miller A.N."/>
            <person name="Grigoriev I.V."/>
            <person name="Debuchy R."/>
            <person name="Gladieux P."/>
            <person name="Hiltunen Thoren M."/>
            <person name="Johannesson H."/>
        </authorList>
    </citation>
    <scope>NUCLEOTIDE SEQUENCE</scope>
    <source>
        <strain evidence="2">PSN309</strain>
    </source>
</reference>
<reference evidence="2" key="2">
    <citation type="submission" date="2023-05" db="EMBL/GenBank/DDBJ databases">
        <authorList>
            <consortium name="Lawrence Berkeley National Laboratory"/>
            <person name="Steindorff A."/>
            <person name="Hensen N."/>
            <person name="Bonometti L."/>
            <person name="Westerberg I."/>
            <person name="Brannstrom I.O."/>
            <person name="Guillou S."/>
            <person name="Cros-Aarteil S."/>
            <person name="Calhoun S."/>
            <person name="Haridas S."/>
            <person name="Kuo A."/>
            <person name="Mondo S."/>
            <person name="Pangilinan J."/>
            <person name="Riley R."/>
            <person name="Labutti K."/>
            <person name="Andreopoulos B."/>
            <person name="Lipzen A."/>
            <person name="Chen C."/>
            <person name="Yanf M."/>
            <person name="Daum C."/>
            <person name="Ng V."/>
            <person name="Clum A."/>
            <person name="Ohm R."/>
            <person name="Martin F."/>
            <person name="Silar P."/>
            <person name="Natvig D."/>
            <person name="Lalanne C."/>
            <person name="Gautier V."/>
            <person name="Ament-Velasquez S.L."/>
            <person name="Kruys A."/>
            <person name="Hutchinson M.I."/>
            <person name="Powell A.J."/>
            <person name="Barry K."/>
            <person name="Miller A.N."/>
            <person name="Grigoriev I.V."/>
            <person name="Debuchy R."/>
            <person name="Gladieux P."/>
            <person name="Thoren M.H."/>
            <person name="Johannesson H."/>
        </authorList>
    </citation>
    <scope>NUCLEOTIDE SEQUENCE</scope>
    <source>
        <strain evidence="2">PSN309</strain>
    </source>
</reference>
<keyword evidence="3" id="KW-1185">Reference proteome</keyword>
<evidence type="ECO:0000256" key="1">
    <source>
        <dbReference type="SAM" id="MobiDB-lite"/>
    </source>
</evidence>
<feature type="compositionally biased region" description="Basic and acidic residues" evidence="1">
    <location>
        <begin position="252"/>
        <end position="263"/>
    </location>
</feature>
<evidence type="ECO:0000313" key="3">
    <source>
        <dbReference type="Proteomes" id="UP001302126"/>
    </source>
</evidence>
<name>A0AAN6WSH3_9PEZI</name>
<proteinExistence type="predicted"/>
<feature type="compositionally biased region" description="Polar residues" evidence="1">
    <location>
        <begin position="239"/>
        <end position="250"/>
    </location>
</feature>
<feature type="compositionally biased region" description="Low complexity" evidence="1">
    <location>
        <begin position="33"/>
        <end position="43"/>
    </location>
</feature>
<dbReference type="EMBL" id="MU864405">
    <property type="protein sequence ID" value="KAK4187324.1"/>
    <property type="molecule type" value="Genomic_DNA"/>
</dbReference>
<organism evidence="2 3">
    <name type="scientific">Podospora australis</name>
    <dbReference type="NCBI Taxonomy" id="1536484"/>
    <lineage>
        <taxon>Eukaryota</taxon>
        <taxon>Fungi</taxon>
        <taxon>Dikarya</taxon>
        <taxon>Ascomycota</taxon>
        <taxon>Pezizomycotina</taxon>
        <taxon>Sordariomycetes</taxon>
        <taxon>Sordariomycetidae</taxon>
        <taxon>Sordariales</taxon>
        <taxon>Podosporaceae</taxon>
        <taxon>Podospora</taxon>
    </lineage>
</organism>
<protein>
    <submittedName>
        <fullName evidence="2">Uncharacterized protein</fullName>
    </submittedName>
</protein>
<comment type="caution">
    <text evidence="2">The sequence shown here is derived from an EMBL/GenBank/DDBJ whole genome shotgun (WGS) entry which is preliminary data.</text>
</comment>
<dbReference type="Proteomes" id="UP001302126">
    <property type="component" value="Unassembled WGS sequence"/>
</dbReference>
<feature type="region of interest" description="Disordered" evidence="1">
    <location>
        <begin position="72"/>
        <end position="110"/>
    </location>
</feature>
<gene>
    <name evidence="2" type="ORF">QBC35DRAFT_552353</name>
</gene>
<accession>A0AAN6WSH3</accession>
<evidence type="ECO:0000313" key="2">
    <source>
        <dbReference type="EMBL" id="KAK4187324.1"/>
    </source>
</evidence>
<sequence length="263" mass="29116">MSSILFPFQISGSDSSHPDSGNPDPNHRRYPPSSSSSSSSSSSTHIASTETPGPTPPDLTQLLDQILDMVTNGRPRIDPRDTLPPPPGQFLVGRDKNLPSTSTTSTTKPDTNLNTLLFEIARTESKRKNHPHKHHHGAAHHLWRAFSIATLLIVPDMALLNPKGCHYQEKELLYENEIAHEAKEEMAVAGTADEEVRSVHKRHRMSPSSGDVFDVERGRQDRHSDVQNPLGPEPGVASPTETWLTITPRGSQDMEDRPEVIWD</sequence>
<feature type="compositionally biased region" description="Low complexity" evidence="1">
    <location>
        <begin position="98"/>
        <end position="110"/>
    </location>
</feature>